<dbReference type="Proteomes" id="UP000012488">
    <property type="component" value="Chromosome"/>
</dbReference>
<dbReference type="KEGG" id="mmes:MMSR116_11165"/>
<evidence type="ECO:0000313" key="3">
    <source>
        <dbReference type="Proteomes" id="UP000012488"/>
    </source>
</evidence>
<reference evidence="2 3" key="1">
    <citation type="journal article" date="2012" name="Genet. Mol. Biol.">
        <title>Analysis of 16S rRNA and mxaF genes revealing insights into Methylobacterium niche-specific plant association.</title>
        <authorList>
            <person name="Dourado M.N."/>
            <person name="Andreote F.D."/>
            <person name="Dini-Andreote F."/>
            <person name="Conti R."/>
            <person name="Araujo J.M."/>
            <person name="Araujo W.L."/>
        </authorList>
    </citation>
    <scope>NUCLEOTIDE SEQUENCE [LARGE SCALE GENOMIC DNA]</scope>
    <source>
        <strain evidence="2 3">SR1.6/6</strain>
    </source>
</reference>
<feature type="coiled-coil region" evidence="1">
    <location>
        <begin position="19"/>
        <end position="78"/>
    </location>
</feature>
<evidence type="ECO:0000256" key="1">
    <source>
        <dbReference type="SAM" id="Coils"/>
    </source>
</evidence>
<dbReference type="RefSeq" id="WP_010683119.1">
    <property type="nucleotide sequence ID" value="NZ_CP043538.1"/>
</dbReference>
<dbReference type="OrthoDB" id="10001989at2"/>
<accession>A0A6B9FII4</accession>
<reference evidence="2 3" key="2">
    <citation type="journal article" date="2013" name="Genome Announc.">
        <title>Draft Genome Sequence of Methylobacterium mesophilicum Strain SR1.6/6, Isolated from Citrus sinensis.</title>
        <authorList>
            <person name="Marinho Almeida D."/>
            <person name="Dini-Andreote F."/>
            <person name="Camargo Neves A.A."/>
            <person name="Juca Ramos R.T."/>
            <person name="Andreote F.D."/>
            <person name="Carneiro A.R."/>
            <person name="Oliveira de Souza Lima A."/>
            <person name="Caracciolo Gomes de Sa P.H."/>
            <person name="Ribeiro Barbosa M.S."/>
            <person name="Araujo W.L."/>
            <person name="Silva A."/>
        </authorList>
    </citation>
    <scope>NUCLEOTIDE SEQUENCE [LARGE SCALE GENOMIC DNA]</scope>
    <source>
        <strain evidence="2 3">SR1.6/6</strain>
    </source>
</reference>
<name>A0A6B9FII4_9HYPH</name>
<sequence length="94" mass="10348">MNLLSKAIYAFMPAAPAGISAAQQTASDLANVLQEFREKRAEDFAQLADRAGRSGERLAEAERDRDRWMAYAEQLERLCLQHGIAMPPAPDEGA</sequence>
<evidence type="ECO:0000313" key="2">
    <source>
        <dbReference type="EMBL" id="QGY02370.1"/>
    </source>
</evidence>
<protein>
    <submittedName>
        <fullName evidence="2">Uncharacterized protein</fullName>
    </submittedName>
</protein>
<gene>
    <name evidence="2" type="ORF">MMSR116_11165</name>
</gene>
<proteinExistence type="predicted"/>
<dbReference type="EMBL" id="CP043538">
    <property type="protein sequence ID" value="QGY02370.1"/>
    <property type="molecule type" value="Genomic_DNA"/>
</dbReference>
<organism evidence="2 3">
    <name type="scientific">Methylobacterium mesophilicum SR1.6/6</name>
    <dbReference type="NCBI Taxonomy" id="908290"/>
    <lineage>
        <taxon>Bacteria</taxon>
        <taxon>Pseudomonadati</taxon>
        <taxon>Pseudomonadota</taxon>
        <taxon>Alphaproteobacteria</taxon>
        <taxon>Hyphomicrobiales</taxon>
        <taxon>Methylobacteriaceae</taxon>
        <taxon>Methylobacterium</taxon>
    </lineage>
</organism>
<keyword evidence="1" id="KW-0175">Coiled coil</keyword>
<dbReference type="AlphaFoldDB" id="A0A6B9FII4"/>